<dbReference type="KEGG" id="lnu:N7U66_10435"/>
<organism evidence="1 2">
    <name type="scientific">Lacinutrix neustonica</name>
    <dbReference type="NCBI Taxonomy" id="2980107"/>
    <lineage>
        <taxon>Bacteria</taxon>
        <taxon>Pseudomonadati</taxon>
        <taxon>Bacteroidota</taxon>
        <taxon>Flavobacteriia</taxon>
        <taxon>Flavobacteriales</taxon>
        <taxon>Flavobacteriaceae</taxon>
        <taxon>Lacinutrix</taxon>
    </lineage>
</organism>
<evidence type="ECO:0000313" key="1">
    <source>
        <dbReference type="EMBL" id="WAC03792.1"/>
    </source>
</evidence>
<gene>
    <name evidence="1" type="ORF">N7U66_10435</name>
</gene>
<name>A0A9E8N0D5_9FLAO</name>
<dbReference type="EMBL" id="CP113088">
    <property type="protein sequence ID" value="WAC03792.1"/>
    <property type="molecule type" value="Genomic_DNA"/>
</dbReference>
<sequence>MGNKIIIFNPRSANAKHRLPNTIIQVGAAIHGKYDYVFIDGNMEDDPWETISKYFATGEYKYFCLTIMPGPQLKQAIPYAEKT</sequence>
<dbReference type="AlphaFoldDB" id="A0A9E8N0D5"/>
<dbReference type="RefSeq" id="WP_267678428.1">
    <property type="nucleotide sequence ID" value="NZ_CP113088.1"/>
</dbReference>
<dbReference type="Proteomes" id="UP001164705">
    <property type="component" value="Chromosome"/>
</dbReference>
<evidence type="ECO:0000313" key="2">
    <source>
        <dbReference type="Proteomes" id="UP001164705"/>
    </source>
</evidence>
<keyword evidence="2" id="KW-1185">Reference proteome</keyword>
<proteinExistence type="predicted"/>
<reference evidence="1" key="1">
    <citation type="submission" date="2022-11" db="EMBL/GenBank/DDBJ databases">
        <title>Lacinutrix neustonica HL-RS19T sp. nov., isolated from the surface microlayer sample of brackish Lake Shihwa.</title>
        <authorList>
            <person name="Choi J.Y."/>
            <person name="Hwang C.Y."/>
        </authorList>
    </citation>
    <scope>NUCLEOTIDE SEQUENCE</scope>
    <source>
        <strain evidence="1">HL-RS19</strain>
    </source>
</reference>
<protein>
    <submittedName>
        <fullName evidence="1">Uncharacterized protein</fullName>
    </submittedName>
</protein>
<accession>A0A9E8N0D5</accession>